<keyword evidence="3" id="KW-1185">Reference proteome</keyword>
<feature type="compositionally biased region" description="Basic and acidic residues" evidence="1">
    <location>
        <begin position="39"/>
        <end position="51"/>
    </location>
</feature>
<dbReference type="EMBL" id="CAUYUJ010013125">
    <property type="protein sequence ID" value="CAK0835620.1"/>
    <property type="molecule type" value="Genomic_DNA"/>
</dbReference>
<gene>
    <name evidence="2" type="ORF">PCOR1329_LOCUS32411</name>
</gene>
<evidence type="ECO:0000313" key="2">
    <source>
        <dbReference type="EMBL" id="CAK0835620.1"/>
    </source>
</evidence>
<evidence type="ECO:0008006" key="4">
    <source>
        <dbReference type="Google" id="ProtNLM"/>
    </source>
</evidence>
<evidence type="ECO:0000256" key="1">
    <source>
        <dbReference type="SAM" id="MobiDB-lite"/>
    </source>
</evidence>
<evidence type="ECO:0000313" key="3">
    <source>
        <dbReference type="Proteomes" id="UP001189429"/>
    </source>
</evidence>
<name>A0ABN9ST83_9DINO</name>
<protein>
    <recommendedName>
        <fullName evidence="4">Phospholipase B-like</fullName>
    </recommendedName>
</protein>
<organism evidence="2 3">
    <name type="scientific">Prorocentrum cordatum</name>
    <dbReference type="NCBI Taxonomy" id="2364126"/>
    <lineage>
        <taxon>Eukaryota</taxon>
        <taxon>Sar</taxon>
        <taxon>Alveolata</taxon>
        <taxon>Dinophyceae</taxon>
        <taxon>Prorocentrales</taxon>
        <taxon>Prorocentraceae</taxon>
        <taxon>Prorocentrum</taxon>
    </lineage>
</organism>
<feature type="region of interest" description="Disordered" evidence="1">
    <location>
        <begin position="24"/>
        <end position="69"/>
    </location>
</feature>
<reference evidence="2" key="1">
    <citation type="submission" date="2023-10" db="EMBL/GenBank/DDBJ databases">
        <authorList>
            <person name="Chen Y."/>
            <person name="Shah S."/>
            <person name="Dougan E. K."/>
            <person name="Thang M."/>
            <person name="Chan C."/>
        </authorList>
    </citation>
    <scope>NUCLEOTIDE SEQUENCE [LARGE SCALE GENOMIC DNA]</scope>
</reference>
<comment type="caution">
    <text evidence="2">The sequence shown here is derived from an EMBL/GenBank/DDBJ whole genome shotgun (WGS) entry which is preliminary data.</text>
</comment>
<feature type="compositionally biased region" description="Polar residues" evidence="1">
    <location>
        <begin position="55"/>
        <end position="65"/>
    </location>
</feature>
<accession>A0ABN9ST83</accession>
<feature type="non-terminal residue" evidence="2">
    <location>
        <position position="173"/>
    </location>
</feature>
<feature type="non-terminal residue" evidence="2">
    <location>
        <position position="1"/>
    </location>
</feature>
<proteinExistence type="predicted"/>
<dbReference type="Proteomes" id="UP001189429">
    <property type="component" value="Unassembled WGS sequence"/>
</dbReference>
<sequence length="173" mass="18730">DARGPNTTPTTFDELRGHVEEAAPFQDWHGAPMPARGNAHGDADAELRGDDENMGATSETETTPASRDKLDFHGGAWATCDWNADPRAGDRAERDQVTTYVFGPVERHMGDAANTPAHPCGGLSVTNEQRGLARVAIRHLCSFTSYPVANGLTDRSNPHYAKMERGGIPTYIK</sequence>